<name>A0ABS8DA15_9NEIS</name>
<protein>
    <submittedName>
        <fullName evidence="6">Sugar ABC transporter substrate-binding protein</fullName>
    </submittedName>
</protein>
<keyword evidence="7" id="KW-1185">Reference proteome</keyword>
<dbReference type="EMBL" id="JAJBZT010000011">
    <property type="protein sequence ID" value="MCB6185047.1"/>
    <property type="molecule type" value="Genomic_DNA"/>
</dbReference>
<proteinExistence type="inferred from homology"/>
<evidence type="ECO:0000313" key="7">
    <source>
        <dbReference type="Proteomes" id="UP001165395"/>
    </source>
</evidence>
<evidence type="ECO:0000256" key="3">
    <source>
        <dbReference type="ARBA" id="ARBA00022729"/>
    </source>
</evidence>
<gene>
    <name evidence="6" type="ORF">LIN78_15980</name>
</gene>
<comment type="similarity">
    <text evidence="2">Belongs to the bacterial solute-binding protein 2 family.</text>
</comment>
<keyword evidence="3 4" id="KW-0732">Signal</keyword>
<dbReference type="CDD" id="cd06305">
    <property type="entry name" value="PBP1_methylthioribose_binding-like"/>
    <property type="match status" value="1"/>
</dbReference>
<dbReference type="PANTHER" id="PTHR46847:SF1">
    <property type="entry name" value="D-ALLOSE-BINDING PERIPLASMIC PROTEIN-RELATED"/>
    <property type="match status" value="1"/>
</dbReference>
<dbReference type="SUPFAM" id="SSF53822">
    <property type="entry name" value="Periplasmic binding protein-like I"/>
    <property type="match status" value="1"/>
</dbReference>
<dbReference type="Gene3D" id="3.40.50.2300">
    <property type="match status" value="2"/>
</dbReference>
<evidence type="ECO:0000256" key="2">
    <source>
        <dbReference type="ARBA" id="ARBA00007639"/>
    </source>
</evidence>
<feature type="chain" id="PRO_5046112136" evidence="4">
    <location>
        <begin position="24"/>
        <end position="321"/>
    </location>
</feature>
<feature type="domain" description="Periplasmic binding protein" evidence="5">
    <location>
        <begin position="35"/>
        <end position="293"/>
    </location>
</feature>
<reference evidence="6" key="1">
    <citation type="submission" date="2021-10" db="EMBL/GenBank/DDBJ databases">
        <title>The complete genome sequence of Leeia sp. TBRC 13508.</title>
        <authorList>
            <person name="Charoenyingcharoen P."/>
            <person name="Yukphan P."/>
        </authorList>
    </citation>
    <scope>NUCLEOTIDE SEQUENCE</scope>
    <source>
        <strain evidence="6">TBRC 13508</strain>
    </source>
</reference>
<dbReference type="InterPro" id="IPR025997">
    <property type="entry name" value="SBP_2_dom"/>
</dbReference>
<comment type="caution">
    <text evidence="6">The sequence shown here is derived from an EMBL/GenBank/DDBJ whole genome shotgun (WGS) entry which is preliminary data.</text>
</comment>
<evidence type="ECO:0000259" key="5">
    <source>
        <dbReference type="Pfam" id="PF13407"/>
    </source>
</evidence>
<dbReference type="Proteomes" id="UP001165395">
    <property type="component" value="Unassembled WGS sequence"/>
</dbReference>
<accession>A0ABS8DA15</accession>
<evidence type="ECO:0000256" key="4">
    <source>
        <dbReference type="SAM" id="SignalP"/>
    </source>
</evidence>
<comment type="subcellular location">
    <subcellularLocation>
        <location evidence="1">Cell envelope</location>
    </subcellularLocation>
</comment>
<dbReference type="PANTHER" id="PTHR46847">
    <property type="entry name" value="D-ALLOSE-BINDING PERIPLASMIC PROTEIN-RELATED"/>
    <property type="match status" value="1"/>
</dbReference>
<dbReference type="RefSeq" id="WP_227181878.1">
    <property type="nucleotide sequence ID" value="NZ_JAJBZT010000011.1"/>
</dbReference>
<dbReference type="Pfam" id="PF13407">
    <property type="entry name" value="Peripla_BP_4"/>
    <property type="match status" value="1"/>
</dbReference>
<evidence type="ECO:0000256" key="1">
    <source>
        <dbReference type="ARBA" id="ARBA00004196"/>
    </source>
</evidence>
<organism evidence="6 7">
    <name type="scientific">Leeia speluncae</name>
    <dbReference type="NCBI Taxonomy" id="2884804"/>
    <lineage>
        <taxon>Bacteria</taxon>
        <taxon>Pseudomonadati</taxon>
        <taxon>Pseudomonadota</taxon>
        <taxon>Betaproteobacteria</taxon>
        <taxon>Neisseriales</taxon>
        <taxon>Leeiaceae</taxon>
        <taxon>Leeia</taxon>
    </lineage>
</organism>
<feature type="signal peptide" evidence="4">
    <location>
        <begin position="1"/>
        <end position="23"/>
    </location>
</feature>
<evidence type="ECO:0000313" key="6">
    <source>
        <dbReference type="EMBL" id="MCB6185047.1"/>
    </source>
</evidence>
<dbReference type="InterPro" id="IPR028082">
    <property type="entry name" value="Peripla_BP_I"/>
</dbReference>
<sequence length="321" mass="34686">MRRQFILSALAIAASFHFSSAWADDAIPSLKGKRIALSTVGTSIYYDSRAFQAQIDEVKRLGGTPITLDAGRNDKALVSQLQTVVAQKPDAVIQLLGTSTVIEPWLKKINEAGIPLFTVEAESKYSINDVTADNYQVGLQLAEKLVKDLKGKGNILVFNGFYGVKSCGLRYDALKKVLEKNPGIKIIQPELRDVIPNTVQDAYSQVTALLNKYPKGSVQAIWAAWDVPQLGATKALIDAKRTEILTYGVDGSPEIINLLTQKSAPIGAVIAQQPALAGKIAVQNVARYLAGKKDLPKVTSVATLVATSSNVQEIKKIRGDK</sequence>